<dbReference type="InterPro" id="IPR017224">
    <property type="entry name" value="Opine_Oxase_asu/HCN_bsu"/>
</dbReference>
<feature type="signal peptide" evidence="2">
    <location>
        <begin position="1"/>
        <end position="16"/>
    </location>
</feature>
<dbReference type="InterPro" id="IPR023753">
    <property type="entry name" value="FAD/NAD-binding_dom"/>
</dbReference>
<dbReference type="PIRSF" id="PIRSF037495">
    <property type="entry name" value="Opine_OX_OoxA/HcnB"/>
    <property type="match status" value="1"/>
</dbReference>
<dbReference type="Pfam" id="PF07992">
    <property type="entry name" value="Pyr_redox_2"/>
    <property type="match status" value="1"/>
</dbReference>
<keyword evidence="2" id="KW-0732">Signal</keyword>
<dbReference type="SUPFAM" id="SSF51905">
    <property type="entry name" value="FAD/NAD(P)-binding domain"/>
    <property type="match status" value="1"/>
</dbReference>
<dbReference type="AlphaFoldDB" id="A0A923HII4"/>
<feature type="chain" id="PRO_5037908501" evidence="2">
    <location>
        <begin position="17"/>
        <end position="422"/>
    </location>
</feature>
<keyword evidence="1" id="KW-0560">Oxidoreductase</keyword>
<dbReference type="InterPro" id="IPR036188">
    <property type="entry name" value="FAD/NAD-bd_sf"/>
</dbReference>
<keyword evidence="5" id="KW-1185">Reference proteome</keyword>
<dbReference type="Gene3D" id="3.50.50.60">
    <property type="entry name" value="FAD/NAD(P)-binding domain"/>
    <property type="match status" value="2"/>
</dbReference>
<evidence type="ECO:0000256" key="2">
    <source>
        <dbReference type="SAM" id="SignalP"/>
    </source>
</evidence>
<feature type="domain" description="FAD/NAD(P)-binding" evidence="3">
    <location>
        <begin position="4"/>
        <end position="292"/>
    </location>
</feature>
<dbReference type="InterPro" id="IPR051691">
    <property type="entry name" value="Metab_Enz_Cyan_OpOx_G3PDH"/>
</dbReference>
<dbReference type="PANTHER" id="PTHR42949:SF3">
    <property type="entry name" value="ANAEROBIC GLYCEROL-3-PHOSPHATE DEHYDROGENASE SUBUNIT B"/>
    <property type="match status" value="1"/>
</dbReference>
<dbReference type="Proteomes" id="UP000634011">
    <property type="component" value="Unassembled WGS sequence"/>
</dbReference>
<sequence length="422" mass="45234">MFASLLIIGAGPAGLAAALAAAHHAKSVVIIDENAEAGGQIWRHDSQQVHSPAAQLKAKLLTYPHVQFVFGARVIAMVEQCCLLIETSEGAQQLRWEKLILCNGARELLLPFPGWTLPGVTGAGGLQAMIKSGADVKGKRVVIAGTGPLLLSVAASVKKAQGHIVAIVEQRSAKELLGFSRQLFSAHRSKFWQALGLISIINPLRYRHSAVVTAAHGDRQLHAVTLVQAGKQEEISCDLLACGFGLRANVELAELLQCQVQDGLVVVDAQQRTSRENIWAAGEITGIGGVEKALIEGRIAGLSATNDVVTAVDALHREDAYSFATLLNQTFSVDTSLRKLCKPDTLVCRCEDVAAQDLAPFTDWRTAKLMTRAGMGACQGRICGAACQFLYEWDTPEARQPVFPAKAASLALLAEKKFSFEK</sequence>
<dbReference type="PRINTS" id="PR00469">
    <property type="entry name" value="PNDRDTASEII"/>
</dbReference>
<dbReference type="InterPro" id="IPR041854">
    <property type="entry name" value="BFD-like_2Fe2S-bd_dom_sf"/>
</dbReference>
<accession>A0A923HII4</accession>
<comment type="caution">
    <text evidence="4">The sequence shown here is derived from an EMBL/GenBank/DDBJ whole genome shotgun (WGS) entry which is preliminary data.</text>
</comment>
<evidence type="ECO:0000313" key="4">
    <source>
        <dbReference type="EMBL" id="MBC3863665.1"/>
    </source>
</evidence>
<evidence type="ECO:0000256" key="1">
    <source>
        <dbReference type="ARBA" id="ARBA00023002"/>
    </source>
</evidence>
<dbReference type="GO" id="GO:0016491">
    <property type="term" value="F:oxidoreductase activity"/>
    <property type="evidence" value="ECO:0007669"/>
    <property type="project" value="UniProtKB-KW"/>
</dbReference>
<dbReference type="PRINTS" id="PR00368">
    <property type="entry name" value="FADPNR"/>
</dbReference>
<reference evidence="4" key="1">
    <citation type="submission" date="2020-08" db="EMBL/GenBank/DDBJ databases">
        <title>Novel species isolated from subtropical streams in China.</title>
        <authorList>
            <person name="Lu H."/>
        </authorList>
    </citation>
    <scope>NUCLEOTIDE SEQUENCE</scope>
    <source>
        <strain evidence="4">KACC 12607</strain>
    </source>
</reference>
<gene>
    <name evidence="4" type="ORF">H8K32_16275</name>
</gene>
<dbReference type="EMBL" id="JACOFV010000016">
    <property type="protein sequence ID" value="MBC3863665.1"/>
    <property type="molecule type" value="Genomic_DNA"/>
</dbReference>
<proteinExistence type="predicted"/>
<dbReference type="Gene3D" id="1.10.10.1100">
    <property type="entry name" value="BFD-like [2Fe-2S]-binding domain"/>
    <property type="match status" value="1"/>
</dbReference>
<dbReference type="PANTHER" id="PTHR42949">
    <property type="entry name" value="ANAEROBIC GLYCEROL-3-PHOSPHATE DEHYDROGENASE SUBUNIT B"/>
    <property type="match status" value="1"/>
</dbReference>
<name>A0A923HII4_9BURK</name>
<protein>
    <submittedName>
        <fullName evidence="4">NAD(P)/FAD-dependent oxidoreductase</fullName>
    </submittedName>
</protein>
<organism evidence="4 5">
    <name type="scientific">Undibacterium jejuense</name>
    <dbReference type="NCBI Taxonomy" id="1344949"/>
    <lineage>
        <taxon>Bacteria</taxon>
        <taxon>Pseudomonadati</taxon>
        <taxon>Pseudomonadota</taxon>
        <taxon>Betaproteobacteria</taxon>
        <taxon>Burkholderiales</taxon>
        <taxon>Oxalobacteraceae</taxon>
        <taxon>Undibacterium</taxon>
    </lineage>
</organism>
<evidence type="ECO:0000313" key="5">
    <source>
        <dbReference type="Proteomes" id="UP000634011"/>
    </source>
</evidence>
<evidence type="ECO:0000259" key="3">
    <source>
        <dbReference type="Pfam" id="PF07992"/>
    </source>
</evidence>